<dbReference type="AlphaFoldDB" id="A0A9E7EI95"/>
<accession>A0A9E7EI95</accession>
<dbReference type="Pfam" id="PF03634">
    <property type="entry name" value="TCP"/>
    <property type="match status" value="2"/>
</dbReference>
<proteinExistence type="predicted"/>
<dbReference type="InterPro" id="IPR017887">
    <property type="entry name" value="TF_TCP_subgr"/>
</dbReference>
<reference evidence="2" key="1">
    <citation type="submission" date="2022-05" db="EMBL/GenBank/DDBJ databases">
        <title>The Musa troglodytarum L. genome provides insights into the mechanism of non-climacteric behaviour and enrichment of carotenoids.</title>
        <authorList>
            <person name="Wang J."/>
        </authorList>
    </citation>
    <scope>NUCLEOTIDE SEQUENCE</scope>
    <source>
        <tissue evidence="2">Leaf</tissue>
    </source>
</reference>
<sequence>MLPQRSPPPAAKRVAVTVAEMSSTRRTGCGTSLSRDLDHKSNSETMEWLLRLARPTCGVDRGMRRLVFLLHLVPHFYMLGRDLGHKTDCETLRWLLSWVLPQCLHGGGAPNSLAP</sequence>
<evidence type="ECO:0000313" key="3">
    <source>
        <dbReference type="Proteomes" id="UP001055439"/>
    </source>
</evidence>
<protein>
    <recommendedName>
        <fullName evidence="1">TCP domain-containing protein</fullName>
    </recommendedName>
</protein>
<keyword evidence="3" id="KW-1185">Reference proteome</keyword>
<dbReference type="EMBL" id="CP097502">
    <property type="protein sequence ID" value="URD76383.1"/>
    <property type="molecule type" value="Genomic_DNA"/>
</dbReference>
<dbReference type="OrthoDB" id="10456393at2759"/>
<evidence type="ECO:0000313" key="2">
    <source>
        <dbReference type="EMBL" id="URD76383.1"/>
    </source>
</evidence>
<dbReference type="Proteomes" id="UP001055439">
    <property type="component" value="Chromosome 1"/>
</dbReference>
<organism evidence="2 3">
    <name type="scientific">Musa troglodytarum</name>
    <name type="common">fe'i banana</name>
    <dbReference type="NCBI Taxonomy" id="320322"/>
    <lineage>
        <taxon>Eukaryota</taxon>
        <taxon>Viridiplantae</taxon>
        <taxon>Streptophyta</taxon>
        <taxon>Embryophyta</taxon>
        <taxon>Tracheophyta</taxon>
        <taxon>Spermatophyta</taxon>
        <taxon>Magnoliopsida</taxon>
        <taxon>Liliopsida</taxon>
        <taxon>Zingiberales</taxon>
        <taxon>Musaceae</taxon>
        <taxon>Musa</taxon>
    </lineage>
</organism>
<feature type="domain" description="TCP" evidence="1">
    <location>
        <begin position="33"/>
        <end position="55"/>
    </location>
</feature>
<gene>
    <name evidence="2" type="ORF">MUK42_08434</name>
</gene>
<name>A0A9E7EI95_9LILI</name>
<feature type="domain" description="TCP" evidence="1">
    <location>
        <begin position="64"/>
        <end position="97"/>
    </location>
</feature>
<evidence type="ECO:0000259" key="1">
    <source>
        <dbReference type="Pfam" id="PF03634"/>
    </source>
</evidence>